<protein>
    <submittedName>
        <fullName evidence="3">Uncharacterized protein</fullName>
    </submittedName>
</protein>
<feature type="compositionally biased region" description="Polar residues" evidence="2">
    <location>
        <begin position="82"/>
        <end position="97"/>
    </location>
</feature>
<feature type="region of interest" description="Disordered" evidence="2">
    <location>
        <begin position="78"/>
        <end position="107"/>
    </location>
</feature>
<name>A0ABV9JBS4_9LACT</name>
<dbReference type="RefSeq" id="WP_213533861.1">
    <property type="nucleotide sequence ID" value="NZ_BOVQ01000002.1"/>
</dbReference>
<evidence type="ECO:0000256" key="2">
    <source>
        <dbReference type="SAM" id="MobiDB-lite"/>
    </source>
</evidence>
<gene>
    <name evidence="3" type="ORF">ACFO26_02985</name>
</gene>
<comment type="caution">
    <text evidence="3">The sequence shown here is derived from an EMBL/GenBank/DDBJ whole genome shotgun (WGS) entry which is preliminary data.</text>
</comment>
<dbReference type="Proteomes" id="UP001595987">
    <property type="component" value="Unassembled WGS sequence"/>
</dbReference>
<evidence type="ECO:0000256" key="1">
    <source>
        <dbReference type="SAM" id="Coils"/>
    </source>
</evidence>
<evidence type="ECO:0000313" key="3">
    <source>
        <dbReference type="EMBL" id="MFC4651861.1"/>
    </source>
</evidence>
<dbReference type="EMBL" id="JBHSGD010000004">
    <property type="protein sequence ID" value="MFC4651861.1"/>
    <property type="molecule type" value="Genomic_DNA"/>
</dbReference>
<accession>A0ABV9JBS4</accession>
<keyword evidence="4" id="KW-1185">Reference proteome</keyword>
<keyword evidence="1" id="KW-0175">Coiled coil</keyword>
<organism evidence="3 4">
    <name type="scientific">Lactococcus nasutitermitis</name>
    <dbReference type="NCBI Taxonomy" id="1652957"/>
    <lineage>
        <taxon>Bacteria</taxon>
        <taxon>Bacillati</taxon>
        <taxon>Bacillota</taxon>
        <taxon>Bacilli</taxon>
        <taxon>Lactobacillales</taxon>
        <taxon>Streptococcaceae</taxon>
        <taxon>Lactococcus</taxon>
    </lineage>
</organism>
<sequence>MPWKKVADATDGSEYIGLVNATDEEIREHAREYSIKKLSEKEIQDFINDYRIREQKKLETEVPGTWSFYVIIKQNETKESKPNSQTKNSTSMFSSTKPKSKDKSATERYDLTVKIQHNEQTIDELSYEQRQVTEQLERTKQEITQAYQEREMIYTELASSSREIQNALTTTESMRRHFQRTIDEQSETVTRGYRQSIQKLDDERESLYQERNTLAW</sequence>
<feature type="coiled-coil region" evidence="1">
    <location>
        <begin position="122"/>
        <end position="149"/>
    </location>
</feature>
<evidence type="ECO:0000313" key="4">
    <source>
        <dbReference type="Proteomes" id="UP001595987"/>
    </source>
</evidence>
<reference evidence="4" key="1">
    <citation type="journal article" date="2019" name="Int. J. Syst. Evol. Microbiol.">
        <title>The Global Catalogue of Microorganisms (GCM) 10K type strain sequencing project: providing services to taxonomists for standard genome sequencing and annotation.</title>
        <authorList>
            <consortium name="The Broad Institute Genomics Platform"/>
            <consortium name="The Broad Institute Genome Sequencing Center for Infectious Disease"/>
            <person name="Wu L."/>
            <person name="Ma J."/>
        </authorList>
    </citation>
    <scope>NUCLEOTIDE SEQUENCE [LARGE SCALE GENOMIC DNA]</scope>
    <source>
        <strain evidence="4">CCUG 63287</strain>
    </source>
</reference>
<proteinExistence type="predicted"/>